<proteinExistence type="predicted"/>
<evidence type="ECO:0000256" key="1">
    <source>
        <dbReference type="SAM" id="SignalP"/>
    </source>
</evidence>
<keyword evidence="1" id="KW-0732">Signal</keyword>
<protein>
    <submittedName>
        <fullName evidence="3">Type IX secretion system outer membrane channel protein PorV</fullName>
    </submittedName>
</protein>
<evidence type="ECO:0000313" key="4">
    <source>
        <dbReference type="Proteomes" id="UP000563906"/>
    </source>
</evidence>
<dbReference type="AlphaFoldDB" id="A0A839APK7"/>
<feature type="signal peptide" evidence="1">
    <location>
        <begin position="1"/>
        <end position="19"/>
    </location>
</feature>
<name>A0A839APK7_9FLAO</name>
<gene>
    <name evidence="3" type="primary">porV</name>
    <name evidence="3" type="ORF">H3Z83_07260</name>
</gene>
<dbReference type="SUPFAM" id="SSF56935">
    <property type="entry name" value="Porins"/>
    <property type="match status" value="1"/>
</dbReference>
<accession>A0A839APK7</accession>
<feature type="chain" id="PRO_5032444856" evidence="1">
    <location>
        <begin position="20"/>
        <end position="370"/>
    </location>
</feature>
<reference evidence="3 4" key="1">
    <citation type="submission" date="2020-07" db="EMBL/GenBank/DDBJ databases">
        <title>Bacterium isolated from marine sediment.</title>
        <authorList>
            <person name="Shang D."/>
            <person name="Du Z.-J."/>
        </authorList>
    </citation>
    <scope>NUCLEOTIDE SEQUENCE [LARGE SCALE GENOMIC DNA]</scope>
    <source>
        <strain evidence="3 4">S7007</strain>
    </source>
</reference>
<dbReference type="Proteomes" id="UP000563906">
    <property type="component" value="Unassembled WGS sequence"/>
</dbReference>
<evidence type="ECO:0000259" key="2">
    <source>
        <dbReference type="Pfam" id="PF19572"/>
    </source>
</evidence>
<dbReference type="InterPro" id="IPR045741">
    <property type="entry name" value="PorV"/>
</dbReference>
<organism evidence="3 4">
    <name type="scientific">Tenacibaculum pelagium</name>
    <dbReference type="NCBI Taxonomy" id="2759527"/>
    <lineage>
        <taxon>Bacteria</taxon>
        <taxon>Pseudomonadati</taxon>
        <taxon>Bacteroidota</taxon>
        <taxon>Flavobacteriia</taxon>
        <taxon>Flavobacteriales</taxon>
        <taxon>Flavobacteriaceae</taxon>
        <taxon>Tenacibaculum</taxon>
    </lineage>
</organism>
<dbReference type="EMBL" id="JACGLS010000003">
    <property type="protein sequence ID" value="MBA6156310.1"/>
    <property type="molecule type" value="Genomic_DNA"/>
</dbReference>
<dbReference type="Pfam" id="PF19572">
    <property type="entry name" value="PorV"/>
    <property type="match status" value="1"/>
</dbReference>
<sequence>MKKLSFLLFFACFALQIKAQSTSGGITTATPFLLISSDARAGGMGDVGVATSSDAFSIFHNPAKAAFNKNKISIGLNYTPWLRNLTDDIFVGNASYINRFKENSAWGVDIKYFSLGQIPTNVLPIGGSLPVSTGTINPSEFAITGIYSLKLSEKFSMGIGLKYINSNLASGQNNNSIDAVNSFAVDVSGYYQSEEDNYGSINGRYRLGFNITNIGPKVEYTPGVENFIPTNAKFGGGFDFIFDSNNILGLNLEFTKLLVPSSSTASTRGWFEGMFTSLGDRSFSEELKETTWALGAEYLYNNAFALRAGFFHESEEKGQRQFLTLGTGFTAKAFTLDLSYLVNTSAVNNPLENTLRFSLSFDLGEIYEDY</sequence>
<feature type="domain" description="Type IX secretion system protein PorV" evidence="2">
    <location>
        <begin position="23"/>
        <end position="262"/>
    </location>
</feature>
<evidence type="ECO:0000313" key="3">
    <source>
        <dbReference type="EMBL" id="MBA6156310.1"/>
    </source>
</evidence>
<comment type="caution">
    <text evidence="3">The sequence shown here is derived from an EMBL/GenBank/DDBJ whole genome shotgun (WGS) entry which is preliminary data.</text>
</comment>
<dbReference type="RefSeq" id="WP_182124819.1">
    <property type="nucleotide sequence ID" value="NZ_JACGLS010000003.1"/>
</dbReference>
<dbReference type="InterPro" id="IPR047799">
    <property type="entry name" value="T9SS_OM_PorV"/>
</dbReference>
<dbReference type="NCBIfam" id="NF033709">
    <property type="entry name" value="PorV_fam"/>
    <property type="match status" value="1"/>
</dbReference>
<dbReference type="Gene3D" id="2.40.160.60">
    <property type="entry name" value="Outer membrane protein transport protein (OMPP1/FadL/TodX)"/>
    <property type="match status" value="1"/>
</dbReference>
<keyword evidence="4" id="KW-1185">Reference proteome</keyword>
<dbReference type="NCBIfam" id="NF033710">
    <property type="entry name" value="T9SS_OM_PorV"/>
    <property type="match status" value="1"/>
</dbReference>